<sequence length="152" mass="16940">MFDQNPRKNRRRNRNGKKKLEQPAESSVSKARKKNRGGKGIVALAKGGIYRTISTPAKGHNMSDLTLDFFLLGTDSAASVDYSKRLGNFMLKEEKYLTNGSNRKAPFKATSGAEVLRANYTTTIKHELAFHVSFDLESHFNSSLAICLSRTL</sequence>
<comment type="caution">
    <text evidence="2">The sequence shown here is derived from an EMBL/GenBank/DDBJ whole genome shotgun (WGS) entry which is preliminary data.</text>
</comment>
<gene>
    <name evidence="2" type="ORF">ZIOFF_023713</name>
</gene>
<evidence type="ECO:0000256" key="1">
    <source>
        <dbReference type="SAM" id="MobiDB-lite"/>
    </source>
</evidence>
<organism evidence="2 3">
    <name type="scientific">Zingiber officinale</name>
    <name type="common">Ginger</name>
    <name type="synonym">Amomum zingiber</name>
    <dbReference type="NCBI Taxonomy" id="94328"/>
    <lineage>
        <taxon>Eukaryota</taxon>
        <taxon>Viridiplantae</taxon>
        <taxon>Streptophyta</taxon>
        <taxon>Embryophyta</taxon>
        <taxon>Tracheophyta</taxon>
        <taxon>Spermatophyta</taxon>
        <taxon>Magnoliopsida</taxon>
        <taxon>Liliopsida</taxon>
        <taxon>Zingiberales</taxon>
        <taxon>Zingiberaceae</taxon>
        <taxon>Zingiber</taxon>
    </lineage>
</organism>
<proteinExistence type="predicted"/>
<name>A0A8J5H1A0_ZINOF</name>
<protein>
    <submittedName>
        <fullName evidence="2">Uncharacterized protein</fullName>
    </submittedName>
</protein>
<feature type="region of interest" description="Disordered" evidence="1">
    <location>
        <begin position="1"/>
        <end position="37"/>
    </location>
</feature>
<dbReference type="AlphaFoldDB" id="A0A8J5H1A0"/>
<reference evidence="2 3" key="1">
    <citation type="submission" date="2020-08" db="EMBL/GenBank/DDBJ databases">
        <title>Plant Genome Project.</title>
        <authorList>
            <person name="Zhang R.-G."/>
        </authorList>
    </citation>
    <scope>NUCLEOTIDE SEQUENCE [LARGE SCALE GENOMIC DNA]</scope>
    <source>
        <tissue evidence="2">Rhizome</tissue>
    </source>
</reference>
<keyword evidence="3" id="KW-1185">Reference proteome</keyword>
<evidence type="ECO:0000313" key="2">
    <source>
        <dbReference type="EMBL" id="KAG6513389.1"/>
    </source>
</evidence>
<evidence type="ECO:0000313" key="3">
    <source>
        <dbReference type="Proteomes" id="UP000734854"/>
    </source>
</evidence>
<accession>A0A8J5H1A0</accession>
<dbReference type="EMBL" id="JACMSC010000007">
    <property type="protein sequence ID" value="KAG6513389.1"/>
    <property type="molecule type" value="Genomic_DNA"/>
</dbReference>
<dbReference type="Proteomes" id="UP000734854">
    <property type="component" value="Unassembled WGS sequence"/>
</dbReference>
<feature type="compositionally biased region" description="Basic residues" evidence="1">
    <location>
        <begin position="7"/>
        <end position="17"/>
    </location>
</feature>